<feature type="transmembrane region" description="Helical" evidence="1">
    <location>
        <begin position="106"/>
        <end position="125"/>
    </location>
</feature>
<gene>
    <name evidence="3" type="ORF">K7472_08940</name>
</gene>
<keyword evidence="1" id="KW-0812">Transmembrane</keyword>
<sequence length="423" mass="44959">MLRAILGANPDLVPAFFVLAALFGIAAWRLSRGRTPTWTTVLFGVSLAAELTATLYPTGKHAAASYVCFYSYDFAAAFGDQQGLMNVAMYVPLGLFGVLALRKPLAVLAGCLMLSATTETLQALIPHIGRACDSQDFVTNSAGAIAGVGAACLWISTRQRFLIPTRREAVWAVAPLAAGAVALAIVQRGVIQPQWEDTPLTDSHSSTQEALANRDAEALLGAHTKVVRVQDQAALAQVPELLLVTTDTGSFSIEWPSGQLNQGTLGFQPLPSTGGSDKEARAAADAFARRWFPRDAAGATSKVFRIDPTKARRIVEYRRYRASDGLLEPMRLDIEVDPGGHVVQFTSRNVPDPAVPAVKISRTQALAVAAKQNPGSVQTAFLLAQQEDGRWRPCWAVTVGAAGSPGTPVVIDAVTGQVFPPST</sequence>
<feature type="transmembrane region" description="Helical" evidence="1">
    <location>
        <begin position="169"/>
        <end position="186"/>
    </location>
</feature>
<feature type="transmembrane region" description="Helical" evidence="1">
    <location>
        <begin position="12"/>
        <end position="30"/>
    </location>
</feature>
<dbReference type="RefSeq" id="WP_222975865.1">
    <property type="nucleotide sequence ID" value="NZ_JAINVZ010000004.1"/>
</dbReference>
<dbReference type="Proteomes" id="UP001198565">
    <property type="component" value="Unassembled WGS sequence"/>
</dbReference>
<name>A0ABS7QPW4_9ACTN</name>
<feature type="transmembrane region" description="Helical" evidence="1">
    <location>
        <begin position="137"/>
        <end position="157"/>
    </location>
</feature>
<evidence type="ECO:0000259" key="2">
    <source>
        <dbReference type="Pfam" id="PF04892"/>
    </source>
</evidence>
<organism evidence="3 4">
    <name type="scientific">Streptantibioticus parmotrematis</name>
    <dbReference type="NCBI Taxonomy" id="2873249"/>
    <lineage>
        <taxon>Bacteria</taxon>
        <taxon>Bacillati</taxon>
        <taxon>Actinomycetota</taxon>
        <taxon>Actinomycetes</taxon>
        <taxon>Kitasatosporales</taxon>
        <taxon>Streptomycetaceae</taxon>
        <taxon>Streptantibioticus</taxon>
    </lineage>
</organism>
<reference evidence="3 4" key="1">
    <citation type="submission" date="2021-08" db="EMBL/GenBank/DDBJ databases">
        <title>Streptomyces sp. PTM05 isolated from lichen.</title>
        <authorList>
            <person name="Somphong A."/>
            <person name="Phongsopitanun W."/>
            <person name="Tanasupawat S."/>
        </authorList>
    </citation>
    <scope>NUCLEOTIDE SEQUENCE [LARGE SCALE GENOMIC DNA]</scope>
    <source>
        <strain evidence="3 4">Ptm05</strain>
    </source>
</reference>
<comment type="caution">
    <text evidence="3">The sequence shown here is derived from an EMBL/GenBank/DDBJ whole genome shotgun (WGS) entry which is preliminary data.</text>
</comment>
<accession>A0ABS7QPW4</accession>
<proteinExistence type="predicted"/>
<dbReference type="Pfam" id="PF04892">
    <property type="entry name" value="VanZ"/>
    <property type="match status" value="1"/>
</dbReference>
<dbReference type="EMBL" id="JAINVZ010000004">
    <property type="protein sequence ID" value="MBY8884973.1"/>
    <property type="molecule type" value="Genomic_DNA"/>
</dbReference>
<evidence type="ECO:0000313" key="3">
    <source>
        <dbReference type="EMBL" id="MBY8884973.1"/>
    </source>
</evidence>
<feature type="domain" description="VanZ-like" evidence="2">
    <location>
        <begin position="81"/>
        <end position="153"/>
    </location>
</feature>
<keyword evidence="1" id="KW-0472">Membrane</keyword>
<keyword evidence="1" id="KW-1133">Transmembrane helix</keyword>
<dbReference type="InterPro" id="IPR006976">
    <property type="entry name" value="VanZ-like"/>
</dbReference>
<protein>
    <submittedName>
        <fullName evidence="3">VanZ family protein</fullName>
    </submittedName>
</protein>
<evidence type="ECO:0000256" key="1">
    <source>
        <dbReference type="SAM" id="Phobius"/>
    </source>
</evidence>
<feature type="transmembrane region" description="Helical" evidence="1">
    <location>
        <begin position="37"/>
        <end position="56"/>
    </location>
</feature>
<evidence type="ECO:0000313" key="4">
    <source>
        <dbReference type="Proteomes" id="UP001198565"/>
    </source>
</evidence>
<keyword evidence="4" id="KW-1185">Reference proteome</keyword>